<comment type="caution">
    <text evidence="2">The sequence shown here is derived from an EMBL/GenBank/DDBJ whole genome shotgun (WGS) entry which is preliminary data.</text>
</comment>
<name>A0A371G745_MUCPR</name>
<dbReference type="Proteomes" id="UP000257109">
    <property type="component" value="Unassembled WGS sequence"/>
</dbReference>
<evidence type="ECO:0000259" key="1">
    <source>
        <dbReference type="Pfam" id="PF17921"/>
    </source>
</evidence>
<dbReference type="AlphaFoldDB" id="A0A371G745"/>
<dbReference type="EMBL" id="QJKJ01006535">
    <property type="protein sequence ID" value="RDX86380.1"/>
    <property type="molecule type" value="Genomic_DNA"/>
</dbReference>
<dbReference type="PANTHER" id="PTHR47266">
    <property type="entry name" value="ENDONUCLEASE-RELATED"/>
    <property type="match status" value="1"/>
</dbReference>
<proteinExistence type="predicted"/>
<evidence type="ECO:0000313" key="3">
    <source>
        <dbReference type="Proteomes" id="UP000257109"/>
    </source>
</evidence>
<sequence length="110" mass="12444">MDGTTPRIFQEGYHLGDTEEAEYVMREMHEGVCMSHIGGGCALASKIVRANYYWPTLKNDYAQYVKKCDVCQRFAEVHKAPPEPLHLVMSPWPFHNWGVDILGPFSVVSG</sequence>
<feature type="non-terminal residue" evidence="2">
    <location>
        <position position="1"/>
    </location>
</feature>
<dbReference type="InterPro" id="IPR052160">
    <property type="entry name" value="Gypsy_RT_Integrase-like"/>
</dbReference>
<dbReference type="Pfam" id="PF17921">
    <property type="entry name" value="Integrase_H2C2"/>
    <property type="match status" value="1"/>
</dbReference>
<accession>A0A371G745</accession>
<feature type="domain" description="Integrase zinc-binding" evidence="1">
    <location>
        <begin position="19"/>
        <end position="74"/>
    </location>
</feature>
<gene>
    <name evidence="2" type="primary">GIN1</name>
    <name evidence="2" type="ORF">CR513_32291</name>
</gene>
<dbReference type="InterPro" id="IPR041588">
    <property type="entry name" value="Integrase_H2C2"/>
</dbReference>
<dbReference type="OrthoDB" id="1398895at2759"/>
<organism evidence="2 3">
    <name type="scientific">Mucuna pruriens</name>
    <name type="common">Velvet bean</name>
    <name type="synonym">Dolichos pruriens</name>
    <dbReference type="NCBI Taxonomy" id="157652"/>
    <lineage>
        <taxon>Eukaryota</taxon>
        <taxon>Viridiplantae</taxon>
        <taxon>Streptophyta</taxon>
        <taxon>Embryophyta</taxon>
        <taxon>Tracheophyta</taxon>
        <taxon>Spermatophyta</taxon>
        <taxon>Magnoliopsida</taxon>
        <taxon>eudicotyledons</taxon>
        <taxon>Gunneridae</taxon>
        <taxon>Pentapetalae</taxon>
        <taxon>rosids</taxon>
        <taxon>fabids</taxon>
        <taxon>Fabales</taxon>
        <taxon>Fabaceae</taxon>
        <taxon>Papilionoideae</taxon>
        <taxon>50 kb inversion clade</taxon>
        <taxon>NPAAA clade</taxon>
        <taxon>indigoferoid/millettioid clade</taxon>
        <taxon>Phaseoleae</taxon>
        <taxon>Mucuna</taxon>
    </lineage>
</organism>
<keyword evidence="3" id="KW-1185">Reference proteome</keyword>
<reference evidence="2" key="1">
    <citation type="submission" date="2018-05" db="EMBL/GenBank/DDBJ databases">
        <title>Draft genome of Mucuna pruriens seed.</title>
        <authorList>
            <person name="Nnadi N.E."/>
            <person name="Vos R."/>
            <person name="Hasami M.H."/>
            <person name="Devisetty U.K."/>
            <person name="Aguiy J.C."/>
        </authorList>
    </citation>
    <scope>NUCLEOTIDE SEQUENCE [LARGE SCALE GENOMIC DNA]</scope>
    <source>
        <strain evidence="2">JCA_2017</strain>
    </source>
</reference>
<protein>
    <submittedName>
        <fullName evidence="2">Gypsy retrotransposon integrase-like protein 1</fullName>
    </submittedName>
</protein>
<dbReference type="Gene3D" id="1.10.340.70">
    <property type="match status" value="1"/>
</dbReference>
<evidence type="ECO:0000313" key="2">
    <source>
        <dbReference type="EMBL" id="RDX86380.1"/>
    </source>
</evidence>